<sequence length="203" mass="23092">MKALLDFLPLIVFFYLYKTVEPTDTNHPLLQLTGAAGSDNNHVLAATAGLIIATVLVYGYQLVKQKFRLERQQWLVLAMTVVFGGVTLALSDDYYIRLKAVLLNAAFGLGMLVSHFFFNDRRSAVQKMFDSVLVLSADGWKKLNWAWAGMFFLLAALHAFFAFVFAGGRYWGEFTAFGDLIVMLSYMGIMFFVLRKHFKSEWR</sequence>
<feature type="transmembrane region" description="Helical" evidence="5">
    <location>
        <begin position="74"/>
        <end position="90"/>
    </location>
</feature>
<keyword evidence="1 5" id="KW-1003">Cell membrane</keyword>
<dbReference type="AlphaFoldDB" id="A0A3N4N2D8"/>
<dbReference type="InterPro" id="IPR006008">
    <property type="entry name" value="YciB"/>
</dbReference>
<keyword evidence="4 5" id="KW-0472">Membrane</keyword>
<protein>
    <recommendedName>
        <fullName evidence="5">Inner membrane-spanning protein YciB</fullName>
    </recommendedName>
</protein>
<comment type="subcellular location">
    <subcellularLocation>
        <location evidence="5">Cell inner membrane</location>
        <topology evidence="5">Multi-pass membrane protein</topology>
    </subcellularLocation>
</comment>
<evidence type="ECO:0000313" key="7">
    <source>
        <dbReference type="Proteomes" id="UP000272412"/>
    </source>
</evidence>
<comment type="function">
    <text evidence="5">Plays a role in cell envelope biogenesis, maintenance of cell envelope integrity and membrane homeostasis.</text>
</comment>
<feature type="transmembrane region" description="Helical" evidence="5">
    <location>
        <begin position="145"/>
        <end position="168"/>
    </location>
</feature>
<feature type="transmembrane region" description="Helical" evidence="5">
    <location>
        <begin position="174"/>
        <end position="194"/>
    </location>
</feature>
<evidence type="ECO:0000256" key="5">
    <source>
        <dbReference type="HAMAP-Rule" id="MF_00189"/>
    </source>
</evidence>
<name>A0A3N4N2D8_9NEIS</name>
<gene>
    <name evidence="5" type="primary">yciB</name>
    <name evidence="6" type="ORF">EGK74_01205</name>
</gene>
<dbReference type="Pfam" id="PF04279">
    <property type="entry name" value="IspA"/>
    <property type="match status" value="1"/>
</dbReference>
<keyword evidence="3 5" id="KW-1133">Transmembrane helix</keyword>
<organism evidence="6 7">
    <name type="scientific">Neisseria weixii</name>
    <dbReference type="NCBI Taxonomy" id="1853276"/>
    <lineage>
        <taxon>Bacteria</taxon>
        <taxon>Pseudomonadati</taxon>
        <taxon>Pseudomonadota</taxon>
        <taxon>Betaproteobacteria</taxon>
        <taxon>Neisseriales</taxon>
        <taxon>Neisseriaceae</taxon>
        <taxon>Neisseria</taxon>
    </lineage>
</organism>
<proteinExistence type="inferred from homology"/>
<dbReference type="HAMAP" id="MF_00189">
    <property type="entry name" value="YciB"/>
    <property type="match status" value="1"/>
</dbReference>
<accession>A0A3N4N2D8</accession>
<reference evidence="6 7" key="1">
    <citation type="submission" date="2018-11" db="EMBL/GenBank/DDBJ databases">
        <title>Neisseria weixii sp. nov. isolated from the rectal contents of plateau pika (Ochotona cruzoniae).</title>
        <authorList>
            <person name="Zhang G."/>
        </authorList>
    </citation>
    <scope>NUCLEOTIDE SEQUENCE [LARGE SCALE GENOMIC DNA]</scope>
    <source>
        <strain evidence="6 7">10009</strain>
    </source>
</reference>
<evidence type="ECO:0000256" key="4">
    <source>
        <dbReference type="ARBA" id="ARBA00023136"/>
    </source>
</evidence>
<dbReference type="PANTHER" id="PTHR36917">
    <property type="entry name" value="INTRACELLULAR SEPTATION PROTEIN A-RELATED"/>
    <property type="match status" value="1"/>
</dbReference>
<dbReference type="Proteomes" id="UP000272412">
    <property type="component" value="Unassembled WGS sequence"/>
</dbReference>
<feature type="transmembrane region" description="Helical" evidence="5">
    <location>
        <begin position="96"/>
        <end position="118"/>
    </location>
</feature>
<evidence type="ECO:0000256" key="1">
    <source>
        <dbReference type="ARBA" id="ARBA00022475"/>
    </source>
</evidence>
<evidence type="ECO:0000256" key="3">
    <source>
        <dbReference type="ARBA" id="ARBA00022989"/>
    </source>
</evidence>
<keyword evidence="2 5" id="KW-0812">Transmembrane</keyword>
<dbReference type="PANTHER" id="PTHR36917:SF1">
    <property type="entry name" value="INNER MEMBRANE-SPANNING PROTEIN YCIB"/>
    <property type="match status" value="1"/>
</dbReference>
<dbReference type="EMBL" id="RPFL01000002">
    <property type="protein sequence ID" value="RPD90404.1"/>
    <property type="molecule type" value="Genomic_DNA"/>
</dbReference>
<dbReference type="RefSeq" id="WP_123803721.1">
    <property type="nucleotide sequence ID" value="NZ_RPFL01000002.1"/>
</dbReference>
<evidence type="ECO:0000313" key="6">
    <source>
        <dbReference type="EMBL" id="RPD90404.1"/>
    </source>
</evidence>
<comment type="similarity">
    <text evidence="5">Belongs to the YciB family.</text>
</comment>
<comment type="caution">
    <text evidence="6">The sequence shown here is derived from an EMBL/GenBank/DDBJ whole genome shotgun (WGS) entry which is preliminary data.</text>
</comment>
<keyword evidence="7" id="KW-1185">Reference proteome</keyword>
<evidence type="ECO:0000256" key="2">
    <source>
        <dbReference type="ARBA" id="ARBA00022692"/>
    </source>
</evidence>
<dbReference type="GO" id="GO:0005886">
    <property type="term" value="C:plasma membrane"/>
    <property type="evidence" value="ECO:0007669"/>
    <property type="project" value="UniProtKB-SubCell"/>
</dbReference>
<keyword evidence="5" id="KW-0997">Cell inner membrane</keyword>
<feature type="transmembrane region" description="Helical" evidence="5">
    <location>
        <begin position="42"/>
        <end position="62"/>
    </location>
</feature>
<dbReference type="OrthoDB" id="9788219at2"/>